<evidence type="ECO:0000313" key="2">
    <source>
        <dbReference type="Proteomes" id="UP000676917"/>
    </source>
</evidence>
<dbReference type="EMBL" id="BORP01000002">
    <property type="protein sequence ID" value="GIO26992.1"/>
    <property type="molecule type" value="Genomic_DNA"/>
</dbReference>
<gene>
    <name evidence="1" type="ORF">J43TS3_16030</name>
</gene>
<evidence type="ECO:0000313" key="1">
    <source>
        <dbReference type="EMBL" id="GIO26992.1"/>
    </source>
</evidence>
<organism evidence="1 2">
    <name type="scientific">Ornithinibacillus bavariensis</name>
    <dbReference type="NCBI Taxonomy" id="545502"/>
    <lineage>
        <taxon>Bacteria</taxon>
        <taxon>Bacillati</taxon>
        <taxon>Bacillota</taxon>
        <taxon>Bacilli</taxon>
        <taxon>Bacillales</taxon>
        <taxon>Bacillaceae</taxon>
        <taxon>Ornithinibacillus</taxon>
    </lineage>
</organism>
<comment type="caution">
    <text evidence="1">The sequence shown here is derived from an EMBL/GenBank/DDBJ whole genome shotgun (WGS) entry which is preliminary data.</text>
</comment>
<dbReference type="Pfam" id="PF07071">
    <property type="entry name" value="KDGP_aldolase"/>
    <property type="match status" value="1"/>
</dbReference>
<protein>
    <recommendedName>
        <fullName evidence="3">Imidazolonepropionase</fullName>
    </recommendedName>
</protein>
<dbReference type="InterPro" id="IPR013785">
    <property type="entry name" value="Aldolase_TIM"/>
</dbReference>
<dbReference type="InterPro" id="IPR010763">
    <property type="entry name" value="DgaF"/>
</dbReference>
<evidence type="ECO:0008006" key="3">
    <source>
        <dbReference type="Google" id="ProtNLM"/>
    </source>
</evidence>
<sequence>MNDKLYGKFLFNFLAKDQKNAEAVMEAGKGFVVPGITADKFNTVEEAAEKVKELKTVTNMVSIGLGGGGNTANWKKVLEIAAASNPGHINQPFETATYSKGYLDGNGTPKQLVNALIQPTGEVGKIKLANSGTILAVEEFMEVASGLGIESIKMMPVKGTQHLEELIYVTKVASKKGIRGVEPAGGISASNIKEIIQGVKDIDIEFFMPHIFGTTIDKESGETIPEKVQEILNEVEGL</sequence>
<dbReference type="Proteomes" id="UP000676917">
    <property type="component" value="Unassembled WGS sequence"/>
</dbReference>
<proteinExistence type="predicted"/>
<dbReference type="RefSeq" id="WP_212920479.1">
    <property type="nucleotide sequence ID" value="NZ_BORP01000002.1"/>
</dbReference>
<accession>A0A919X9R7</accession>
<name>A0A919X9R7_9BACI</name>
<dbReference type="Gene3D" id="3.20.20.70">
    <property type="entry name" value="Aldolase class I"/>
    <property type="match status" value="1"/>
</dbReference>
<keyword evidence="2" id="KW-1185">Reference proteome</keyword>
<dbReference type="AlphaFoldDB" id="A0A919X9R7"/>
<reference evidence="1" key="1">
    <citation type="submission" date="2021-03" db="EMBL/GenBank/DDBJ databases">
        <title>Antimicrobial resistance genes in bacteria isolated from Japanese honey, and their potential for conferring macrolide and lincosamide resistance in the American foulbrood pathogen Paenibacillus larvae.</title>
        <authorList>
            <person name="Okamoto M."/>
            <person name="Kumagai M."/>
            <person name="Kanamori H."/>
            <person name="Takamatsu D."/>
        </authorList>
    </citation>
    <scope>NUCLEOTIDE SEQUENCE</scope>
    <source>
        <strain evidence="1">J43TS3</strain>
    </source>
</reference>